<reference evidence="1" key="1">
    <citation type="submission" date="2014-09" db="EMBL/GenBank/DDBJ databases">
        <authorList>
            <person name="Magalhaes I.L.F."/>
            <person name="Oliveira U."/>
            <person name="Santos F.R."/>
            <person name="Vidigal T.H.D.A."/>
            <person name="Brescovit A.D."/>
            <person name="Santos A.J."/>
        </authorList>
    </citation>
    <scope>NUCLEOTIDE SEQUENCE</scope>
    <source>
        <tissue evidence="1">Shoot tissue taken approximately 20 cm above the soil surface</tissue>
    </source>
</reference>
<proteinExistence type="predicted"/>
<reference evidence="1" key="2">
    <citation type="journal article" date="2015" name="Data Brief">
        <title>Shoot transcriptome of the giant reed, Arundo donax.</title>
        <authorList>
            <person name="Barrero R.A."/>
            <person name="Guerrero F.D."/>
            <person name="Moolhuijzen P."/>
            <person name="Goolsby J.A."/>
            <person name="Tidwell J."/>
            <person name="Bellgard S.E."/>
            <person name="Bellgard M.I."/>
        </authorList>
    </citation>
    <scope>NUCLEOTIDE SEQUENCE</scope>
    <source>
        <tissue evidence="1">Shoot tissue taken approximately 20 cm above the soil surface</tissue>
    </source>
</reference>
<dbReference type="AlphaFoldDB" id="A0A0A9C8C5"/>
<evidence type="ECO:0000313" key="1">
    <source>
        <dbReference type="EMBL" id="JAD67777.1"/>
    </source>
</evidence>
<protein>
    <submittedName>
        <fullName evidence="1">Uncharacterized protein</fullName>
    </submittedName>
</protein>
<sequence length="29" mass="3303">MHTFSVFFFSADSLPDFSSIWASLYIGTQ</sequence>
<dbReference type="EMBL" id="GBRH01230118">
    <property type="protein sequence ID" value="JAD67777.1"/>
    <property type="molecule type" value="Transcribed_RNA"/>
</dbReference>
<name>A0A0A9C8C5_ARUDO</name>
<accession>A0A0A9C8C5</accession>
<organism evidence="1">
    <name type="scientific">Arundo donax</name>
    <name type="common">Giant reed</name>
    <name type="synonym">Donax arundinaceus</name>
    <dbReference type="NCBI Taxonomy" id="35708"/>
    <lineage>
        <taxon>Eukaryota</taxon>
        <taxon>Viridiplantae</taxon>
        <taxon>Streptophyta</taxon>
        <taxon>Embryophyta</taxon>
        <taxon>Tracheophyta</taxon>
        <taxon>Spermatophyta</taxon>
        <taxon>Magnoliopsida</taxon>
        <taxon>Liliopsida</taxon>
        <taxon>Poales</taxon>
        <taxon>Poaceae</taxon>
        <taxon>PACMAD clade</taxon>
        <taxon>Arundinoideae</taxon>
        <taxon>Arundineae</taxon>
        <taxon>Arundo</taxon>
    </lineage>
</organism>